<comment type="caution">
    <text evidence="1">The sequence shown here is derived from an EMBL/GenBank/DDBJ whole genome shotgun (WGS) entry which is preliminary data.</text>
</comment>
<dbReference type="SUPFAM" id="SSF56784">
    <property type="entry name" value="HAD-like"/>
    <property type="match status" value="1"/>
</dbReference>
<evidence type="ECO:0000313" key="2">
    <source>
        <dbReference type="Proteomes" id="UP001151752"/>
    </source>
</evidence>
<keyword evidence="1" id="KW-0378">Hydrolase</keyword>
<protein>
    <submittedName>
        <fullName evidence="1">HYDROLASE SUBFAMILY IA VARIANT 3 putative-RELATED</fullName>
    </submittedName>
</protein>
<evidence type="ECO:0000313" key="1">
    <source>
        <dbReference type="EMBL" id="KAJ6688051.1"/>
    </source>
</evidence>
<dbReference type="Pfam" id="PF00702">
    <property type="entry name" value="Hydrolase"/>
    <property type="match status" value="1"/>
</dbReference>
<dbReference type="Gene3D" id="3.40.50.1000">
    <property type="entry name" value="HAD superfamily/HAD-like"/>
    <property type="match status" value="1"/>
</dbReference>
<keyword evidence="2" id="KW-1185">Reference proteome</keyword>
<organism evidence="1 2">
    <name type="scientific">Salix koriyanagi</name>
    <dbReference type="NCBI Taxonomy" id="2511006"/>
    <lineage>
        <taxon>Eukaryota</taxon>
        <taxon>Viridiplantae</taxon>
        <taxon>Streptophyta</taxon>
        <taxon>Embryophyta</taxon>
        <taxon>Tracheophyta</taxon>
        <taxon>Spermatophyta</taxon>
        <taxon>Magnoliopsida</taxon>
        <taxon>eudicotyledons</taxon>
        <taxon>Gunneridae</taxon>
        <taxon>Pentapetalae</taxon>
        <taxon>rosids</taxon>
        <taxon>fabids</taxon>
        <taxon>Malpighiales</taxon>
        <taxon>Salicaceae</taxon>
        <taxon>Saliceae</taxon>
        <taxon>Salix</taxon>
    </lineage>
</organism>
<sequence>MIFLLRDVDFQRTKLRVSESSSSRPTAALLPVCEAKKKLKSVLQLFLFTNSFVHGRIPYDLIKPDSQLLNLLRSITQRKIIFTNSYRNHAIMVLKRLGIEDCFDQIICFETMNPNLSKSTSPDEFPVLLKPSMDAMKIALRVADVDLRRTLFLDDNVRNVAAGKAMGLRTALVGKAVKSREADYVVEHIHNLAQVIPEIWVGGTGGGDQE</sequence>
<dbReference type="InterPro" id="IPR023214">
    <property type="entry name" value="HAD_sf"/>
</dbReference>
<dbReference type="GO" id="GO:0016787">
    <property type="term" value="F:hydrolase activity"/>
    <property type="evidence" value="ECO:0007669"/>
    <property type="project" value="UniProtKB-KW"/>
</dbReference>
<dbReference type="AlphaFoldDB" id="A0A9Q0PH07"/>
<dbReference type="PANTHER" id="PTHR12725:SF81">
    <property type="entry name" value="OS03G0701200 PROTEIN"/>
    <property type="match status" value="1"/>
</dbReference>
<gene>
    <name evidence="1" type="ORF">OIU74_016703</name>
</gene>
<dbReference type="PANTHER" id="PTHR12725">
    <property type="entry name" value="HALOACID DEHALOGENASE-LIKE HYDROLASE"/>
    <property type="match status" value="1"/>
</dbReference>
<dbReference type="EMBL" id="JAPFFM010000019">
    <property type="protein sequence ID" value="KAJ6688051.1"/>
    <property type="molecule type" value="Genomic_DNA"/>
</dbReference>
<dbReference type="Proteomes" id="UP001151752">
    <property type="component" value="Chromosome 15W"/>
</dbReference>
<reference evidence="1" key="2">
    <citation type="journal article" date="2023" name="Int. J. Mol. Sci.">
        <title>De Novo Assembly and Annotation of 11 Diverse Shrub Willow (Salix) Genomes Reveals Novel Gene Organization in Sex-Linked Regions.</title>
        <authorList>
            <person name="Hyden B."/>
            <person name="Feng K."/>
            <person name="Yates T.B."/>
            <person name="Jawdy S."/>
            <person name="Cereghino C."/>
            <person name="Smart L.B."/>
            <person name="Muchero W."/>
        </authorList>
    </citation>
    <scope>NUCLEOTIDE SEQUENCE</scope>
    <source>
        <tissue evidence="1">Shoot tip</tissue>
    </source>
</reference>
<name>A0A9Q0PH07_9ROSI</name>
<proteinExistence type="predicted"/>
<accession>A0A9Q0PH07</accession>
<reference evidence="1" key="1">
    <citation type="submission" date="2022-11" db="EMBL/GenBank/DDBJ databases">
        <authorList>
            <person name="Hyden B.L."/>
            <person name="Feng K."/>
            <person name="Yates T."/>
            <person name="Jawdy S."/>
            <person name="Smart L.B."/>
            <person name="Muchero W."/>
        </authorList>
    </citation>
    <scope>NUCLEOTIDE SEQUENCE</scope>
    <source>
        <tissue evidence="1">Shoot tip</tissue>
    </source>
</reference>
<dbReference type="InterPro" id="IPR036412">
    <property type="entry name" value="HAD-like_sf"/>
</dbReference>